<dbReference type="OrthoDB" id="9786703at2"/>
<proteinExistence type="predicted"/>
<dbReference type="GO" id="GO:0050661">
    <property type="term" value="F:NADP binding"/>
    <property type="evidence" value="ECO:0007669"/>
    <property type="project" value="InterPro"/>
</dbReference>
<dbReference type="PIRSF" id="PIRSF000103">
    <property type="entry name" value="HIBADH"/>
    <property type="match status" value="1"/>
</dbReference>
<dbReference type="InterPro" id="IPR006115">
    <property type="entry name" value="6PGDH_NADP-bd"/>
</dbReference>
<dbReference type="InterPro" id="IPR015815">
    <property type="entry name" value="HIBADH-related"/>
</dbReference>
<name>A0A841JM49_9BACT</name>
<dbReference type="InterPro" id="IPR036291">
    <property type="entry name" value="NAD(P)-bd_dom_sf"/>
</dbReference>
<evidence type="ECO:0000256" key="2">
    <source>
        <dbReference type="ARBA" id="ARBA00023027"/>
    </source>
</evidence>
<organism evidence="6 7">
    <name type="scientific">Silvibacterium bohemicum</name>
    <dbReference type="NCBI Taxonomy" id="1577686"/>
    <lineage>
        <taxon>Bacteria</taxon>
        <taxon>Pseudomonadati</taxon>
        <taxon>Acidobacteriota</taxon>
        <taxon>Terriglobia</taxon>
        <taxon>Terriglobales</taxon>
        <taxon>Acidobacteriaceae</taxon>
        <taxon>Silvibacterium</taxon>
    </lineage>
</organism>
<reference evidence="6 7" key="1">
    <citation type="submission" date="2020-08" db="EMBL/GenBank/DDBJ databases">
        <title>Genomic Encyclopedia of Type Strains, Phase IV (KMG-IV): sequencing the most valuable type-strain genomes for metagenomic binning, comparative biology and taxonomic classification.</title>
        <authorList>
            <person name="Goeker M."/>
        </authorList>
    </citation>
    <scope>NUCLEOTIDE SEQUENCE [LARGE SCALE GENOMIC DNA]</scope>
    <source>
        <strain evidence="6 7">DSM 103733</strain>
    </source>
</reference>
<dbReference type="Proteomes" id="UP000538666">
    <property type="component" value="Unassembled WGS sequence"/>
</dbReference>
<evidence type="ECO:0000259" key="4">
    <source>
        <dbReference type="Pfam" id="PF03446"/>
    </source>
</evidence>
<dbReference type="EMBL" id="JACHEK010000001">
    <property type="protein sequence ID" value="MBB6142303.1"/>
    <property type="molecule type" value="Genomic_DNA"/>
</dbReference>
<dbReference type="InterPro" id="IPR013328">
    <property type="entry name" value="6PGD_dom2"/>
</dbReference>
<dbReference type="RefSeq" id="WP_050057552.1">
    <property type="nucleotide sequence ID" value="NZ_JACHEK010000001.1"/>
</dbReference>
<dbReference type="Gene3D" id="1.10.1040.10">
    <property type="entry name" value="N-(1-d-carboxylethyl)-l-norvaline Dehydrogenase, domain 2"/>
    <property type="match status" value="1"/>
</dbReference>
<dbReference type="SUPFAM" id="SSF51735">
    <property type="entry name" value="NAD(P)-binding Rossmann-fold domains"/>
    <property type="match status" value="1"/>
</dbReference>
<feature type="active site" evidence="3">
    <location>
        <position position="170"/>
    </location>
</feature>
<dbReference type="AlphaFoldDB" id="A0A841JM49"/>
<comment type="caution">
    <text evidence="6">The sequence shown here is derived from an EMBL/GenBank/DDBJ whole genome shotgun (WGS) entry which is preliminary data.</text>
</comment>
<dbReference type="InterPro" id="IPR029154">
    <property type="entry name" value="HIBADH-like_NADP-bd"/>
</dbReference>
<evidence type="ECO:0000259" key="5">
    <source>
        <dbReference type="Pfam" id="PF14833"/>
    </source>
</evidence>
<dbReference type="SUPFAM" id="SSF48179">
    <property type="entry name" value="6-phosphogluconate dehydrogenase C-terminal domain-like"/>
    <property type="match status" value="1"/>
</dbReference>
<dbReference type="InterPro" id="IPR051265">
    <property type="entry name" value="HIBADH-related_NP60_sf"/>
</dbReference>
<protein>
    <submittedName>
        <fullName evidence="6">3-hydroxyisobutyrate dehydrogenase-like beta-hydroxyacid dehydrogenase</fullName>
    </submittedName>
</protein>
<keyword evidence="1" id="KW-0560">Oxidoreductase</keyword>
<dbReference type="Pfam" id="PF03446">
    <property type="entry name" value="NAD_binding_2"/>
    <property type="match status" value="1"/>
</dbReference>
<sequence length="293" mass="30931">MRIAFLGLGKMGSAIARHLIGAGHELTVWNRSLDKTQTLKSAGANVGGTPSEAVAGAEIVFTMLMDDTSLVHVVYESGLLAAIAPGAIHVSLSTISVALSDRLTADHRARGQDFVAAPVFGRPNVAEDGKLWVVAAGADASIQPVRPLLQSFSRGVTVVSEKPSSAHALKLGGNFLITAMIASLSETLVYAEANGIEPALFLETINSALFQSPFYQAYSKIILNPPQPPGGTIGLGEKDMRLFREAAHNAGVKTPLGDAFAAHLENAIEAGMRDEDWAAGYYRLAKAKTLEQQ</sequence>
<dbReference type="GO" id="GO:0016491">
    <property type="term" value="F:oxidoreductase activity"/>
    <property type="evidence" value="ECO:0007669"/>
    <property type="project" value="UniProtKB-KW"/>
</dbReference>
<keyword evidence="2" id="KW-0520">NAD</keyword>
<dbReference type="GO" id="GO:0051287">
    <property type="term" value="F:NAD binding"/>
    <property type="evidence" value="ECO:0007669"/>
    <property type="project" value="InterPro"/>
</dbReference>
<dbReference type="InterPro" id="IPR008927">
    <property type="entry name" value="6-PGluconate_DH-like_C_sf"/>
</dbReference>
<dbReference type="Pfam" id="PF14833">
    <property type="entry name" value="NAD_binding_11"/>
    <property type="match status" value="1"/>
</dbReference>
<evidence type="ECO:0000256" key="1">
    <source>
        <dbReference type="ARBA" id="ARBA00023002"/>
    </source>
</evidence>
<accession>A0A841JM49</accession>
<dbReference type="Gene3D" id="3.40.50.720">
    <property type="entry name" value="NAD(P)-binding Rossmann-like Domain"/>
    <property type="match status" value="1"/>
</dbReference>
<evidence type="ECO:0000313" key="6">
    <source>
        <dbReference type="EMBL" id="MBB6142303.1"/>
    </source>
</evidence>
<evidence type="ECO:0000256" key="3">
    <source>
        <dbReference type="PIRSR" id="PIRSR000103-1"/>
    </source>
</evidence>
<dbReference type="PANTHER" id="PTHR43580">
    <property type="entry name" value="OXIDOREDUCTASE GLYR1-RELATED"/>
    <property type="match status" value="1"/>
</dbReference>
<feature type="domain" description="6-phosphogluconate dehydrogenase NADP-binding" evidence="4">
    <location>
        <begin position="2"/>
        <end position="158"/>
    </location>
</feature>
<evidence type="ECO:0000313" key="7">
    <source>
        <dbReference type="Proteomes" id="UP000538666"/>
    </source>
</evidence>
<gene>
    <name evidence="6" type="ORF">HNQ77_000241</name>
</gene>
<feature type="domain" description="3-hydroxyisobutyrate dehydrogenase-like NAD-binding" evidence="5">
    <location>
        <begin position="165"/>
        <end position="279"/>
    </location>
</feature>
<keyword evidence="7" id="KW-1185">Reference proteome</keyword>
<dbReference type="PANTHER" id="PTHR43580:SF2">
    <property type="entry name" value="CYTOKINE-LIKE NUCLEAR FACTOR N-PAC"/>
    <property type="match status" value="1"/>
</dbReference>